<dbReference type="RefSeq" id="WP_083467520.1">
    <property type="nucleotide sequence ID" value="NZ_LDJX01000003.1"/>
</dbReference>
<dbReference type="InterPro" id="IPR038670">
    <property type="entry name" value="HslJ-like_sf"/>
</dbReference>
<evidence type="ECO:0000256" key="1">
    <source>
        <dbReference type="SAM" id="SignalP"/>
    </source>
</evidence>
<comment type="caution">
    <text evidence="3">The sequence shown here is derived from an EMBL/GenBank/DDBJ whole genome shotgun (WGS) entry which is preliminary data.</text>
</comment>
<evidence type="ECO:0000259" key="2">
    <source>
        <dbReference type="Pfam" id="PF03724"/>
    </source>
</evidence>
<dbReference type="Pfam" id="PF03724">
    <property type="entry name" value="META"/>
    <property type="match status" value="1"/>
</dbReference>
<dbReference type="Proteomes" id="UP000050280">
    <property type="component" value="Unassembled WGS sequence"/>
</dbReference>
<gene>
    <name evidence="3" type="ORF">I595_1572</name>
</gene>
<keyword evidence="4" id="KW-1185">Reference proteome</keyword>
<keyword evidence="1" id="KW-0732">Signal</keyword>
<dbReference type="STRING" id="1300341.I595_1572"/>
<organism evidence="3 4">
    <name type="scientific">Croceitalea dokdonensis DOKDO 023</name>
    <dbReference type="NCBI Taxonomy" id="1300341"/>
    <lineage>
        <taxon>Bacteria</taxon>
        <taxon>Pseudomonadati</taxon>
        <taxon>Bacteroidota</taxon>
        <taxon>Flavobacteriia</taxon>
        <taxon>Flavobacteriales</taxon>
        <taxon>Flavobacteriaceae</taxon>
        <taxon>Croceitalea</taxon>
    </lineage>
</organism>
<sequence>MITRTLKLCCFIMLLVFVSCSEDEAPVQTPVGGNWRITEIKVSNATLTQRTLDNERVTLNFADDGTFTGSTSVNQFSGTYEVENTTLTMLSFSSTEVLDTNFGAAFFAAITEAQVPNTTFAQFAFQLDSGNLLLSFGDGGEMILE</sequence>
<dbReference type="AlphaFoldDB" id="A0A0N8H3Z2"/>
<feature type="chain" id="PRO_5006026102" description="DUF306 domain-containing protein" evidence="1">
    <location>
        <begin position="22"/>
        <end position="145"/>
    </location>
</feature>
<feature type="signal peptide" evidence="1">
    <location>
        <begin position="1"/>
        <end position="21"/>
    </location>
</feature>
<dbReference type="PROSITE" id="PS51257">
    <property type="entry name" value="PROKAR_LIPOPROTEIN"/>
    <property type="match status" value="1"/>
</dbReference>
<dbReference type="InterPro" id="IPR005184">
    <property type="entry name" value="DUF306_Meta_HslJ"/>
</dbReference>
<reference evidence="3 4" key="1">
    <citation type="submission" date="2015-09" db="EMBL/GenBank/DDBJ databases">
        <title>Genome sequence of the marine flavobacterium Croceitalea dokdonensis DOKDO 023 that contains proton- and sodium-pumping rhodopsins.</title>
        <authorList>
            <person name="Kwon S.-K."/>
            <person name="Lee H.K."/>
            <person name="Kwak M.-J."/>
            <person name="Kim J.F."/>
        </authorList>
    </citation>
    <scope>NUCLEOTIDE SEQUENCE [LARGE SCALE GENOMIC DNA]</scope>
    <source>
        <strain evidence="3 4">DOKDO 023</strain>
    </source>
</reference>
<dbReference type="EMBL" id="LDJX01000003">
    <property type="protein sequence ID" value="KPM31924.1"/>
    <property type="molecule type" value="Genomic_DNA"/>
</dbReference>
<accession>A0A0N8H3Z2</accession>
<protein>
    <recommendedName>
        <fullName evidence="2">DUF306 domain-containing protein</fullName>
    </recommendedName>
</protein>
<evidence type="ECO:0000313" key="4">
    <source>
        <dbReference type="Proteomes" id="UP000050280"/>
    </source>
</evidence>
<proteinExistence type="predicted"/>
<dbReference type="OrthoDB" id="1451011at2"/>
<evidence type="ECO:0000313" key="3">
    <source>
        <dbReference type="EMBL" id="KPM31924.1"/>
    </source>
</evidence>
<feature type="domain" description="DUF306" evidence="2">
    <location>
        <begin position="32"/>
        <end position="97"/>
    </location>
</feature>
<name>A0A0N8H3Z2_9FLAO</name>
<dbReference type="Gene3D" id="2.40.128.270">
    <property type="match status" value="1"/>
</dbReference>